<name>A0A811QXS2_9POAL</name>
<accession>A0A811QXS2</accession>
<protein>
    <recommendedName>
        <fullName evidence="4">Myb/SANT-like domain-containing protein</fullName>
    </recommendedName>
</protein>
<dbReference type="AlphaFoldDB" id="A0A811QXS2"/>
<evidence type="ECO:0000313" key="3">
    <source>
        <dbReference type="Proteomes" id="UP000604825"/>
    </source>
</evidence>
<dbReference type="EMBL" id="CAJGYO010000011">
    <property type="protein sequence ID" value="CAD6260881.1"/>
    <property type="molecule type" value="Genomic_DNA"/>
</dbReference>
<evidence type="ECO:0008006" key="4">
    <source>
        <dbReference type="Google" id="ProtNLM"/>
    </source>
</evidence>
<dbReference type="Proteomes" id="UP000604825">
    <property type="component" value="Unassembled WGS sequence"/>
</dbReference>
<comment type="caution">
    <text evidence="2">The sequence shown here is derived from an EMBL/GenBank/DDBJ whole genome shotgun (WGS) entry which is preliminary data.</text>
</comment>
<reference evidence="2" key="1">
    <citation type="submission" date="2020-10" db="EMBL/GenBank/DDBJ databases">
        <authorList>
            <person name="Han B."/>
            <person name="Lu T."/>
            <person name="Zhao Q."/>
            <person name="Huang X."/>
            <person name="Zhao Y."/>
        </authorList>
    </citation>
    <scope>NUCLEOTIDE SEQUENCE</scope>
</reference>
<feature type="compositionally biased region" description="Basic and acidic residues" evidence="1">
    <location>
        <begin position="128"/>
        <end position="152"/>
    </location>
</feature>
<proteinExistence type="predicted"/>
<evidence type="ECO:0000313" key="2">
    <source>
        <dbReference type="EMBL" id="CAD6260881.1"/>
    </source>
</evidence>
<dbReference type="OrthoDB" id="610340at2759"/>
<keyword evidence="3" id="KW-1185">Reference proteome</keyword>
<feature type="region of interest" description="Disordered" evidence="1">
    <location>
        <begin position="122"/>
        <end position="168"/>
    </location>
</feature>
<evidence type="ECO:0000256" key="1">
    <source>
        <dbReference type="SAM" id="MobiDB-lite"/>
    </source>
</evidence>
<dbReference type="PANTHER" id="PTHR47127">
    <property type="entry name" value="10A19I.15"/>
    <property type="match status" value="1"/>
</dbReference>
<sequence>MEGITYAPIYERDRKRMEYLNDKIWKDDTTCVNIFENEQSTFLLGFTWQKKFRKICDLRGLSAAGWDEDTFTITLDDEHYNNHIKDHKSDLDFLNKPIQHFEEMHTIFGSTMATEQVCKGPGVPLGTQEDKSEMFGTMRSERMEVQSDRNANEDNNAATSSSYQGHQS</sequence>
<gene>
    <name evidence="2" type="ORF">NCGR_LOCUS44304</name>
</gene>
<feature type="compositionally biased region" description="Polar residues" evidence="1">
    <location>
        <begin position="153"/>
        <end position="168"/>
    </location>
</feature>
<organism evidence="2 3">
    <name type="scientific">Miscanthus lutarioriparius</name>
    <dbReference type="NCBI Taxonomy" id="422564"/>
    <lineage>
        <taxon>Eukaryota</taxon>
        <taxon>Viridiplantae</taxon>
        <taxon>Streptophyta</taxon>
        <taxon>Embryophyta</taxon>
        <taxon>Tracheophyta</taxon>
        <taxon>Spermatophyta</taxon>
        <taxon>Magnoliopsida</taxon>
        <taxon>Liliopsida</taxon>
        <taxon>Poales</taxon>
        <taxon>Poaceae</taxon>
        <taxon>PACMAD clade</taxon>
        <taxon>Panicoideae</taxon>
        <taxon>Andropogonodae</taxon>
        <taxon>Andropogoneae</taxon>
        <taxon>Saccharinae</taxon>
        <taxon>Miscanthus</taxon>
    </lineage>
</organism>